<organism evidence="1 2">
    <name type="scientific">Bradyrhizobium elkanii</name>
    <dbReference type="NCBI Taxonomy" id="29448"/>
    <lineage>
        <taxon>Bacteria</taxon>
        <taxon>Pseudomonadati</taxon>
        <taxon>Pseudomonadota</taxon>
        <taxon>Alphaproteobacteria</taxon>
        <taxon>Hyphomicrobiales</taxon>
        <taxon>Nitrobacteraceae</taxon>
        <taxon>Bradyrhizobium</taxon>
    </lineage>
</organism>
<protein>
    <submittedName>
        <fullName evidence="1">Uncharacterized protein</fullName>
    </submittedName>
</protein>
<dbReference type="Proteomes" id="UP000673383">
    <property type="component" value="Unassembled WGS sequence"/>
</dbReference>
<accession>A0A8I1Y4Z1</accession>
<comment type="caution">
    <text evidence="1">The sequence shown here is derived from an EMBL/GenBank/DDBJ whole genome shotgun (WGS) entry which is preliminary data.</text>
</comment>
<name>A0A8I1Y4Z1_BRAEL</name>
<reference evidence="1" key="1">
    <citation type="submission" date="2021-02" db="EMBL/GenBank/DDBJ databases">
        <title>Genomic Encyclopedia of Type Strains, Phase IV (KMG-V): Genome sequencing to study the core and pangenomes of soil and plant-associated prokaryotes.</title>
        <authorList>
            <person name="Whitman W."/>
        </authorList>
    </citation>
    <scope>NUCLEOTIDE SEQUENCE</scope>
    <source>
        <strain evidence="1">USDA 406</strain>
    </source>
</reference>
<evidence type="ECO:0000313" key="1">
    <source>
        <dbReference type="EMBL" id="MBP1293237.1"/>
    </source>
</evidence>
<dbReference type="EMBL" id="JAFICZ010000001">
    <property type="protein sequence ID" value="MBP1293237.1"/>
    <property type="molecule type" value="Genomic_DNA"/>
</dbReference>
<gene>
    <name evidence="1" type="ORF">JOH49_002990</name>
</gene>
<proteinExistence type="predicted"/>
<dbReference type="AlphaFoldDB" id="A0A8I1Y4Z1"/>
<sequence length="55" mass="6024">MVEDVELGSVVNLVSSYQPTSVLATINNRDCFPEPKVLGAPTARNHLKLLFRAIV</sequence>
<evidence type="ECO:0000313" key="2">
    <source>
        <dbReference type="Proteomes" id="UP000673383"/>
    </source>
</evidence>